<accession>A0ABT7Z3L2</accession>
<evidence type="ECO:0000313" key="4">
    <source>
        <dbReference type="EMBL" id="MDN3294073.1"/>
    </source>
</evidence>
<feature type="region of interest" description="Disordered" evidence="1">
    <location>
        <begin position="206"/>
        <end position="240"/>
    </location>
</feature>
<keyword evidence="2" id="KW-0812">Transmembrane</keyword>
<reference evidence="4" key="1">
    <citation type="submission" date="2023-06" db="EMBL/GenBank/DDBJ databases">
        <title>WGS-Sequencing of Streptomyces ficellus isolate 21 collected from sand in Gara Djebilet Iron Mine in Algeria.</title>
        <authorList>
            <person name="Zegers G.P."/>
            <person name="Gomez A."/>
            <person name="Gueddou A."/>
            <person name="Zahara A.F."/>
            <person name="Worth M."/>
            <person name="Sevigny J.L."/>
            <person name="Tisa L."/>
        </authorList>
    </citation>
    <scope>NUCLEOTIDE SEQUENCE</scope>
    <source>
        <strain evidence="4">AS11</strain>
    </source>
</reference>
<dbReference type="RefSeq" id="WP_290111079.1">
    <property type="nucleotide sequence ID" value="NZ_JAUEPL010000008.1"/>
</dbReference>
<evidence type="ECO:0000256" key="1">
    <source>
        <dbReference type="SAM" id="MobiDB-lite"/>
    </source>
</evidence>
<gene>
    <name evidence="4" type="ORF">QWM81_08430</name>
</gene>
<evidence type="ECO:0000313" key="5">
    <source>
        <dbReference type="Proteomes" id="UP001174050"/>
    </source>
</evidence>
<name>A0ABT7Z3L2_9ACTN</name>
<evidence type="ECO:0008006" key="6">
    <source>
        <dbReference type="Google" id="ProtNLM"/>
    </source>
</evidence>
<proteinExistence type="predicted"/>
<feature type="signal peptide" evidence="3">
    <location>
        <begin position="1"/>
        <end position="37"/>
    </location>
</feature>
<dbReference type="Proteomes" id="UP001174050">
    <property type="component" value="Unassembled WGS sequence"/>
</dbReference>
<sequence>MRVKRRCGKGGRIGRMVAPAVVTALCAVATLPGGASADEATGAGAGGATGGGSGGAYAFADGIKPITGAATTSDAPRLDAGAVYRDAITGGAKRIYRLDLDAKTNAYVSAVAVPEADSTVDRSDSLKVSLQDRNGFNCSANDARFGSADFARPVAAYAHRTMNRDSSFCQDAGPYYVVVERDSKATSSPEAWDLEIRHELEPKLKTEGPTAAPEEWASASPPAPAGGPRERAGGTSFFDATGLTEGEWTDRIEPGRSRFYRVPVNWGQQLFASADLGSSSGNGFVGSALAVTLFNPVQGVVSSSDSVSYDGKQKSAALEPLPPVKYENRFDSGSKFVNTRFAGWYYLRVSLNPEVGEEFGRKPYGLTLRINVEGTPAAAPAYDGQAGIFAVTEADQEAAANGQSGPEAAKSGTMRLVAAAGIGAGSVLVLGLVAWTLLARRSAARAASATGAGAGAGTGAAAATETGPTRYGPPAAW</sequence>
<dbReference type="EMBL" id="JAUEPL010000008">
    <property type="protein sequence ID" value="MDN3294073.1"/>
    <property type="molecule type" value="Genomic_DNA"/>
</dbReference>
<keyword evidence="3" id="KW-0732">Signal</keyword>
<keyword evidence="2" id="KW-1133">Transmembrane helix</keyword>
<evidence type="ECO:0000256" key="2">
    <source>
        <dbReference type="SAM" id="Phobius"/>
    </source>
</evidence>
<feature type="region of interest" description="Disordered" evidence="1">
    <location>
        <begin position="451"/>
        <end position="477"/>
    </location>
</feature>
<keyword evidence="2" id="KW-0472">Membrane</keyword>
<feature type="chain" id="PRO_5045605241" description="Secreted protein" evidence="3">
    <location>
        <begin position="38"/>
        <end position="477"/>
    </location>
</feature>
<feature type="compositionally biased region" description="Low complexity" evidence="1">
    <location>
        <begin position="209"/>
        <end position="220"/>
    </location>
</feature>
<comment type="caution">
    <text evidence="4">The sequence shown here is derived from an EMBL/GenBank/DDBJ whole genome shotgun (WGS) entry which is preliminary data.</text>
</comment>
<protein>
    <recommendedName>
        <fullName evidence="6">Secreted protein</fullName>
    </recommendedName>
</protein>
<feature type="transmembrane region" description="Helical" evidence="2">
    <location>
        <begin position="416"/>
        <end position="438"/>
    </location>
</feature>
<keyword evidence="5" id="KW-1185">Reference proteome</keyword>
<evidence type="ECO:0000256" key="3">
    <source>
        <dbReference type="SAM" id="SignalP"/>
    </source>
</evidence>
<organism evidence="4 5">
    <name type="scientific">Streptomyces ficellus</name>
    <dbReference type="NCBI Taxonomy" id="1977088"/>
    <lineage>
        <taxon>Bacteria</taxon>
        <taxon>Bacillati</taxon>
        <taxon>Actinomycetota</taxon>
        <taxon>Actinomycetes</taxon>
        <taxon>Kitasatosporales</taxon>
        <taxon>Streptomycetaceae</taxon>
        <taxon>Streptomyces</taxon>
    </lineage>
</organism>